<evidence type="ECO:0000313" key="3">
    <source>
        <dbReference type="Proteomes" id="UP001605036"/>
    </source>
</evidence>
<feature type="region of interest" description="Disordered" evidence="1">
    <location>
        <begin position="47"/>
        <end position="83"/>
    </location>
</feature>
<evidence type="ECO:0000313" key="2">
    <source>
        <dbReference type="EMBL" id="KAL2612733.1"/>
    </source>
</evidence>
<name>A0ABD1XYZ4_9MARC</name>
<feature type="compositionally biased region" description="Basic and acidic residues" evidence="1">
    <location>
        <begin position="56"/>
        <end position="81"/>
    </location>
</feature>
<protein>
    <submittedName>
        <fullName evidence="2">Uncharacterized protein</fullName>
    </submittedName>
</protein>
<evidence type="ECO:0000256" key="1">
    <source>
        <dbReference type="SAM" id="MobiDB-lite"/>
    </source>
</evidence>
<keyword evidence="3" id="KW-1185">Reference proteome</keyword>
<organism evidence="2 3">
    <name type="scientific">Riccia fluitans</name>
    <dbReference type="NCBI Taxonomy" id="41844"/>
    <lineage>
        <taxon>Eukaryota</taxon>
        <taxon>Viridiplantae</taxon>
        <taxon>Streptophyta</taxon>
        <taxon>Embryophyta</taxon>
        <taxon>Marchantiophyta</taxon>
        <taxon>Marchantiopsida</taxon>
        <taxon>Marchantiidae</taxon>
        <taxon>Marchantiales</taxon>
        <taxon>Ricciaceae</taxon>
        <taxon>Riccia</taxon>
    </lineage>
</organism>
<proteinExistence type="predicted"/>
<dbReference type="Proteomes" id="UP001605036">
    <property type="component" value="Unassembled WGS sequence"/>
</dbReference>
<accession>A0ABD1XYZ4</accession>
<dbReference type="AlphaFoldDB" id="A0ABD1XYZ4"/>
<sequence length="112" mass="12165">MDAGPQENFARHSSVPYLCVSGWQREEWGRQPTERKLELCWTGLPVVDSGGELEAGEGKRDGETREEKEAGEESSRKEGRNVDLGSPVAAICNILGDRALEGEPGSGEGSYE</sequence>
<gene>
    <name evidence="2" type="ORF">R1flu_024425</name>
</gene>
<comment type="caution">
    <text evidence="2">The sequence shown here is derived from an EMBL/GenBank/DDBJ whole genome shotgun (WGS) entry which is preliminary data.</text>
</comment>
<reference evidence="2 3" key="1">
    <citation type="submission" date="2024-09" db="EMBL/GenBank/DDBJ databases">
        <title>Chromosome-scale assembly of Riccia fluitans.</title>
        <authorList>
            <person name="Paukszto L."/>
            <person name="Sawicki J."/>
            <person name="Karawczyk K."/>
            <person name="Piernik-Szablinska J."/>
            <person name="Szczecinska M."/>
            <person name="Mazdziarz M."/>
        </authorList>
    </citation>
    <scope>NUCLEOTIDE SEQUENCE [LARGE SCALE GENOMIC DNA]</scope>
    <source>
        <strain evidence="2">Rf_01</strain>
        <tissue evidence="2">Aerial parts of the thallus</tissue>
    </source>
</reference>
<dbReference type="EMBL" id="JBHFFA010000007">
    <property type="protein sequence ID" value="KAL2612733.1"/>
    <property type="molecule type" value="Genomic_DNA"/>
</dbReference>